<feature type="domain" description="Response regulatory" evidence="12">
    <location>
        <begin position="3"/>
        <end position="120"/>
    </location>
</feature>
<keyword evidence="3" id="KW-0963">Cytoplasm</keyword>
<evidence type="ECO:0000256" key="1">
    <source>
        <dbReference type="ARBA" id="ARBA00004496"/>
    </source>
</evidence>
<comment type="subcellular location">
    <subcellularLocation>
        <location evidence="1">Cytoplasm</location>
    </subcellularLocation>
</comment>
<dbReference type="AlphaFoldDB" id="A0A1H7YQ13"/>
<protein>
    <recommendedName>
        <fullName evidence="2">Stage 0 sporulation protein A homolog</fullName>
    </recommendedName>
</protein>
<dbReference type="RefSeq" id="WP_092750645.1">
    <property type="nucleotide sequence ID" value="NZ_FOCG01000001.1"/>
</dbReference>
<dbReference type="InterPro" id="IPR018060">
    <property type="entry name" value="HTH_AraC"/>
</dbReference>
<evidence type="ECO:0000256" key="5">
    <source>
        <dbReference type="ARBA" id="ARBA00023012"/>
    </source>
</evidence>
<dbReference type="PANTHER" id="PTHR42713">
    <property type="entry name" value="HISTIDINE KINASE-RELATED"/>
    <property type="match status" value="1"/>
</dbReference>
<keyword evidence="4 10" id="KW-0597">Phosphoprotein</keyword>
<dbReference type="InterPro" id="IPR001789">
    <property type="entry name" value="Sig_transdc_resp-reg_receiver"/>
</dbReference>
<dbReference type="Proteomes" id="UP000199158">
    <property type="component" value="Unassembled WGS sequence"/>
</dbReference>
<dbReference type="GO" id="GO:0043565">
    <property type="term" value="F:sequence-specific DNA binding"/>
    <property type="evidence" value="ECO:0007669"/>
    <property type="project" value="InterPro"/>
</dbReference>
<accession>A0A1H7YQ13</accession>
<dbReference type="GO" id="GO:0005737">
    <property type="term" value="C:cytoplasm"/>
    <property type="evidence" value="ECO:0007669"/>
    <property type="project" value="UniProtKB-SubCell"/>
</dbReference>
<organism evidence="13 14">
    <name type="scientific">Hydrogenoanaerobacterium saccharovorans</name>
    <dbReference type="NCBI Taxonomy" id="474960"/>
    <lineage>
        <taxon>Bacteria</taxon>
        <taxon>Bacillati</taxon>
        <taxon>Bacillota</taxon>
        <taxon>Clostridia</taxon>
        <taxon>Eubacteriales</taxon>
        <taxon>Oscillospiraceae</taxon>
        <taxon>Hydrogenoanaerobacterium</taxon>
    </lineage>
</organism>
<evidence type="ECO:0000256" key="10">
    <source>
        <dbReference type="PROSITE-ProRule" id="PRU00169"/>
    </source>
</evidence>
<evidence type="ECO:0000259" key="11">
    <source>
        <dbReference type="PROSITE" id="PS01124"/>
    </source>
</evidence>
<evidence type="ECO:0000259" key="12">
    <source>
        <dbReference type="PROSITE" id="PS50110"/>
    </source>
</evidence>
<dbReference type="PROSITE" id="PS01124">
    <property type="entry name" value="HTH_ARAC_FAMILY_2"/>
    <property type="match status" value="1"/>
</dbReference>
<keyword evidence="8" id="KW-0804">Transcription</keyword>
<evidence type="ECO:0000256" key="9">
    <source>
        <dbReference type="ARBA" id="ARBA00024867"/>
    </source>
</evidence>
<dbReference type="InterPro" id="IPR009057">
    <property type="entry name" value="Homeodomain-like_sf"/>
</dbReference>
<keyword evidence="7" id="KW-0238">DNA-binding</keyword>
<dbReference type="InterPro" id="IPR011006">
    <property type="entry name" value="CheY-like_superfamily"/>
</dbReference>
<gene>
    <name evidence="13" type="ORF">SAMN05216180_0133</name>
</gene>
<dbReference type="CDD" id="cd17536">
    <property type="entry name" value="REC_YesN-like"/>
    <property type="match status" value="1"/>
</dbReference>
<comment type="function">
    <text evidence="9">May play the central regulatory role in sporulation. It may be an element of the effector pathway responsible for the activation of sporulation genes in response to nutritional stress. Spo0A may act in concert with spo0H (a sigma factor) to control the expression of some genes that are critical to the sporulation process.</text>
</comment>
<keyword evidence="6" id="KW-0805">Transcription regulation</keyword>
<dbReference type="GO" id="GO:0000160">
    <property type="term" value="P:phosphorelay signal transduction system"/>
    <property type="evidence" value="ECO:0007669"/>
    <property type="project" value="UniProtKB-KW"/>
</dbReference>
<dbReference type="STRING" id="474960.SAMN05216180_0133"/>
<evidence type="ECO:0000256" key="3">
    <source>
        <dbReference type="ARBA" id="ARBA00022490"/>
    </source>
</evidence>
<proteinExistence type="predicted"/>
<evidence type="ECO:0000313" key="13">
    <source>
        <dbReference type="EMBL" id="SEM47387.1"/>
    </source>
</evidence>
<dbReference type="PROSITE" id="PS50110">
    <property type="entry name" value="RESPONSE_REGULATORY"/>
    <property type="match status" value="1"/>
</dbReference>
<feature type="modified residue" description="4-aspartylphosphate" evidence="10">
    <location>
        <position position="55"/>
    </location>
</feature>
<evidence type="ECO:0000256" key="6">
    <source>
        <dbReference type="ARBA" id="ARBA00023015"/>
    </source>
</evidence>
<dbReference type="Pfam" id="PF17853">
    <property type="entry name" value="GGDEF_2"/>
    <property type="match status" value="1"/>
</dbReference>
<evidence type="ECO:0000313" key="14">
    <source>
        <dbReference type="Proteomes" id="UP000199158"/>
    </source>
</evidence>
<reference evidence="13 14" key="1">
    <citation type="submission" date="2016-10" db="EMBL/GenBank/DDBJ databases">
        <authorList>
            <person name="de Groot N.N."/>
        </authorList>
    </citation>
    <scope>NUCLEOTIDE SEQUENCE [LARGE SCALE GENOMIC DNA]</scope>
    <source>
        <strain evidence="13 14">CGMCC 1.5070</strain>
    </source>
</reference>
<dbReference type="InterPro" id="IPR041522">
    <property type="entry name" value="CdaR_GGDEF"/>
</dbReference>
<dbReference type="Gene3D" id="3.40.50.2300">
    <property type="match status" value="1"/>
</dbReference>
<evidence type="ECO:0000256" key="2">
    <source>
        <dbReference type="ARBA" id="ARBA00018672"/>
    </source>
</evidence>
<dbReference type="Gene3D" id="1.10.10.60">
    <property type="entry name" value="Homeodomain-like"/>
    <property type="match status" value="2"/>
</dbReference>
<keyword evidence="5" id="KW-0902">Two-component regulatory system</keyword>
<dbReference type="SUPFAM" id="SSF46689">
    <property type="entry name" value="Homeodomain-like"/>
    <property type="match status" value="2"/>
</dbReference>
<dbReference type="SUPFAM" id="SSF52172">
    <property type="entry name" value="CheY-like"/>
    <property type="match status" value="1"/>
</dbReference>
<dbReference type="GO" id="GO:0003700">
    <property type="term" value="F:DNA-binding transcription factor activity"/>
    <property type="evidence" value="ECO:0007669"/>
    <property type="project" value="InterPro"/>
</dbReference>
<dbReference type="SMART" id="SM00448">
    <property type="entry name" value="REC"/>
    <property type="match status" value="1"/>
</dbReference>
<evidence type="ECO:0000256" key="7">
    <source>
        <dbReference type="ARBA" id="ARBA00023125"/>
    </source>
</evidence>
<evidence type="ECO:0000256" key="8">
    <source>
        <dbReference type="ARBA" id="ARBA00023163"/>
    </source>
</evidence>
<feature type="domain" description="HTH araC/xylS-type" evidence="11">
    <location>
        <begin position="433"/>
        <end position="532"/>
    </location>
</feature>
<keyword evidence="14" id="KW-1185">Reference proteome</keyword>
<evidence type="ECO:0000256" key="4">
    <source>
        <dbReference type="ARBA" id="ARBA00022553"/>
    </source>
</evidence>
<dbReference type="SMART" id="SM00342">
    <property type="entry name" value="HTH_ARAC"/>
    <property type="match status" value="1"/>
</dbReference>
<sequence length="534" mass="61238">MYKLIFADDEAPVRRNIAKLIPWEKFGFELIGCCANGHEVLDLVEKDPPDLLITDINMPFVSGIDVARELRRDFPTVKIIFLTGYNDFNYAQQAIDLNVLKYILKPVSAQSLSECLQEVKQMLDAEYQQNYDRSRLEDFYRQNESIMQMVFLYALVTTGISNTEAKKKAELLGLNYLKGDLFQVAVLIEDGMRSEQWTDDSVDLMNFAVYNIAKEILERENIGTAIFNGSAVIAILSKSTAIDTEHWQEKTVFALQEIREAIEKHLKFTITIGVGNTCSEYRSIHVSYDEAISALGYRWAIGTNKVIFIADIEPQRHSTLVFDKEKEQLLLDCMKINNPQKLEKAVDNLLLEASKYMSIESLRAYIITIIFCVIREADNIRLDTKQLLELGDIRKVLECEQVEEMRKILLQVCNCMMKCISQNRKNSCSAAVTQAIQFIHEQLANDTLSVDMVAKHLHMSSSYFRAVFKKEVGATFGNYLTEQRMEKAKDLICTTALKNYEISEAVGYADPHYFSYCFKKHFKIAPNEMRESLN</sequence>
<dbReference type="PANTHER" id="PTHR42713:SF3">
    <property type="entry name" value="TRANSCRIPTIONAL REGULATORY PROTEIN HPTR"/>
    <property type="match status" value="1"/>
</dbReference>
<dbReference type="EMBL" id="FOCG01000001">
    <property type="protein sequence ID" value="SEM47387.1"/>
    <property type="molecule type" value="Genomic_DNA"/>
</dbReference>
<dbReference type="Pfam" id="PF00072">
    <property type="entry name" value="Response_reg"/>
    <property type="match status" value="1"/>
</dbReference>
<dbReference type="InterPro" id="IPR051552">
    <property type="entry name" value="HptR"/>
</dbReference>
<name>A0A1H7YQ13_9FIRM</name>
<dbReference type="Pfam" id="PF12833">
    <property type="entry name" value="HTH_18"/>
    <property type="match status" value="1"/>
</dbReference>
<dbReference type="OrthoDB" id="9794370at2"/>